<dbReference type="InterPro" id="IPR011990">
    <property type="entry name" value="TPR-like_helical_dom_sf"/>
</dbReference>
<dbReference type="SUPFAM" id="SSF55486">
    <property type="entry name" value="Metalloproteases ('zincins'), catalytic domain"/>
    <property type="match status" value="1"/>
</dbReference>
<evidence type="ECO:0000256" key="1">
    <source>
        <dbReference type="SAM" id="SignalP"/>
    </source>
</evidence>
<dbReference type="GO" id="GO:0051301">
    <property type="term" value="P:cell division"/>
    <property type="evidence" value="ECO:0007669"/>
    <property type="project" value="TreeGrafter"/>
</dbReference>
<dbReference type="SUPFAM" id="SSF48452">
    <property type="entry name" value="TPR-like"/>
    <property type="match status" value="4"/>
</dbReference>
<name>A0A6B2H6B3_9BACT</name>
<keyword evidence="1" id="KW-0732">Signal</keyword>
<dbReference type="EMBL" id="JAAEAA010000002">
    <property type="protein sequence ID" value="NDK54614.1"/>
    <property type="molecule type" value="Genomic_DNA"/>
</dbReference>
<sequence length="952" mass="108494">MKFKLILFCIAILTLALPSLAQHPDNIKAIREKLQQEREKAKQATIAPAEKAEKLLELGLWQEAEQTIANAKPTEQTIVAKAKLAILNNEFEQAEKLVTQALKLQPESAEALLLQSKLQVQAWELEKAKATANQILAKTPTHEAATLQTGRILMLQKKYDQALTYAQKVQKYNQENADAYLLESDVHFWNQKPELAEKPLITSLTLNPFNPDARFNYGYAIWRRVDATQLNNMAAQWELALELNPLHYVTHWHWGNGHTNLTYADYAQPEDEKVRQQLQPAEKLISQNKLHDALTIAEKIQKEYPKSVLPAMLRGSVYYMAFDMDRDQRLDSAQAIFQNILKRKKHYGPAHNALAAVIKQKQLPYLHNYDSLQQIIKTTTIKDPVNFARVFPDVAYYPGDEVQKMVWSQLYESIVYFPFLSRQNEKFVIPPLHIDLAIAMNSPYFRQATTFDNRQWMDIRGVGSGAAAIEYVVRGSYLERNVVLHEYVHQFHGNVFTDAENRAVRRLYQNAMKENRTLDYYSANNEHEYLAQTYPAYFEPVKVHPLNHKSINTTADLKAKDPELYSFLDELVKRQRAYLAGNKQAMAGNWAQVYLNLSEGALAGRNYSQATALLDTALTWDATYQPALLAYARVKQYQKKYNDAETWLAKAENLNPKYAPVYVARAELLEAMSRDNKLDETEALKQQAELYRKALQLEDDLMTKAANTMAFAKLYASYGRLPEAIILAESYVKDAPTVSTYLRDRRDEALAYAHWLKGTTGKAPESEAELARLVALKPQNYELRQQYADVLAAQGKHKEALITLQNAQRILMASGTLRSAYTVRMAEYQLALGLKDSAIVTLEPLLAGKNKLRTDAYKLVALLASLGEVEKATTLLKQQPRPETPTEMAERLTAVGVLWEKMDEPRKAKKSYKAALIKNEYHYNARLQLADLLRREGKNAQAKRVLGVTAIH</sequence>
<proteinExistence type="predicted"/>
<reference evidence="2 3" key="1">
    <citation type="submission" date="2020-01" db="EMBL/GenBank/DDBJ databases">
        <authorList>
            <person name="Kim M.K."/>
        </authorList>
    </citation>
    <scope>NUCLEOTIDE SEQUENCE [LARGE SCALE GENOMIC DNA]</scope>
    <source>
        <strain evidence="2 3">BT213</strain>
    </source>
</reference>
<dbReference type="InterPro" id="IPR019734">
    <property type="entry name" value="TPR_rpt"/>
</dbReference>
<feature type="chain" id="PRO_5025421842" evidence="1">
    <location>
        <begin position="22"/>
        <end position="952"/>
    </location>
</feature>
<dbReference type="GO" id="GO:0008237">
    <property type="term" value="F:metallopeptidase activity"/>
    <property type="evidence" value="ECO:0007669"/>
    <property type="project" value="InterPro"/>
</dbReference>
<dbReference type="PANTHER" id="PTHR12558">
    <property type="entry name" value="CELL DIVISION CYCLE 16,23,27"/>
    <property type="match status" value="1"/>
</dbReference>
<dbReference type="Gene3D" id="1.25.40.10">
    <property type="entry name" value="Tetratricopeptide repeat domain"/>
    <property type="match status" value="4"/>
</dbReference>
<gene>
    <name evidence="2" type="ORF">GWO68_01675</name>
</gene>
<evidence type="ECO:0000313" key="3">
    <source>
        <dbReference type="Proteomes" id="UP000478546"/>
    </source>
</evidence>
<keyword evidence="3" id="KW-1185">Reference proteome</keyword>
<dbReference type="Pfam" id="PF13432">
    <property type="entry name" value="TPR_16"/>
    <property type="match status" value="1"/>
</dbReference>
<dbReference type="Gene3D" id="3.40.390.10">
    <property type="entry name" value="Collagenase (Catalytic Domain)"/>
    <property type="match status" value="1"/>
</dbReference>
<dbReference type="Proteomes" id="UP000478546">
    <property type="component" value="Unassembled WGS sequence"/>
</dbReference>
<dbReference type="AlphaFoldDB" id="A0A6B2H6B3"/>
<evidence type="ECO:0000313" key="2">
    <source>
        <dbReference type="EMBL" id="NDK54614.1"/>
    </source>
</evidence>
<dbReference type="RefSeq" id="WP_162344671.1">
    <property type="nucleotide sequence ID" value="NZ_JAAEAA010000002.1"/>
</dbReference>
<dbReference type="PANTHER" id="PTHR12558:SF13">
    <property type="entry name" value="CELL DIVISION CYCLE PROTEIN 27 HOMOLOG"/>
    <property type="match status" value="1"/>
</dbReference>
<dbReference type="InterPro" id="IPR024079">
    <property type="entry name" value="MetalloPept_cat_dom_sf"/>
</dbReference>
<organism evidence="2 3">
    <name type="scientific">Pontibacter fetidus</name>
    <dbReference type="NCBI Taxonomy" id="2700082"/>
    <lineage>
        <taxon>Bacteria</taxon>
        <taxon>Pseudomonadati</taxon>
        <taxon>Bacteroidota</taxon>
        <taxon>Cytophagia</taxon>
        <taxon>Cytophagales</taxon>
        <taxon>Hymenobacteraceae</taxon>
        <taxon>Pontibacter</taxon>
    </lineage>
</organism>
<dbReference type="SMART" id="SM00028">
    <property type="entry name" value="TPR"/>
    <property type="match status" value="6"/>
</dbReference>
<feature type="signal peptide" evidence="1">
    <location>
        <begin position="1"/>
        <end position="21"/>
    </location>
</feature>
<comment type="caution">
    <text evidence="2">The sequence shown here is derived from an EMBL/GenBank/DDBJ whole genome shotgun (WGS) entry which is preliminary data.</text>
</comment>
<accession>A0A6B2H6B3</accession>
<protein>
    <submittedName>
        <fullName evidence="2">Tetratricopeptide repeat protein</fullName>
    </submittedName>
</protein>